<proteinExistence type="predicted"/>
<protein>
    <submittedName>
        <fullName evidence="2">Uncharacterized protein</fullName>
    </submittedName>
</protein>
<sequence>MNTIKARSHIDEPVTEAILQQAIVRSREQSAPLQATTLHYLPEQKRLLIGFADDNALALSTKNYVELADLSDAELKRMTLGLSGTALCLDERDLHMSITGLVSASKPLMAMALSLAAVRNGSSNSAAKAHASRQNGLKGGRPRKLAPG</sequence>
<dbReference type="RefSeq" id="WP_038490854.1">
    <property type="nucleotide sequence ID" value="NZ_BCTH01000005.1"/>
</dbReference>
<dbReference type="OrthoDB" id="6506350at2"/>
<dbReference type="HOGENOM" id="CLU_144125_0_0_4"/>
<dbReference type="InterPro" id="IPR018841">
    <property type="entry name" value="DUF2442"/>
</dbReference>
<gene>
    <name evidence="2" type="primary">pinR</name>
    <name evidence="2" type="ORF">GJA_1763</name>
</gene>
<dbReference type="Gene3D" id="3.30.2020.40">
    <property type="entry name" value="Uncharacterised protein PF10387, DUF2442"/>
    <property type="match status" value="1"/>
</dbReference>
<reference evidence="2 3" key="1">
    <citation type="journal article" date="2015" name="Genome Announc.">
        <title>Genome Sequence of Mushroom Soft-Rot Pathogen Janthinobacterium agaricidamnosum.</title>
        <authorList>
            <person name="Graupner K."/>
            <person name="Lackner G."/>
            <person name="Hertweck C."/>
        </authorList>
    </citation>
    <scope>NUCLEOTIDE SEQUENCE [LARGE SCALE GENOMIC DNA]</scope>
    <source>
        <strain evidence="3">NBRC 102515 / DSM 9628</strain>
    </source>
</reference>
<dbReference type="STRING" id="1349767.GJA_1763"/>
<name>W0V0P0_9BURK</name>
<feature type="region of interest" description="Disordered" evidence="1">
    <location>
        <begin position="124"/>
        <end position="148"/>
    </location>
</feature>
<dbReference type="eggNOG" id="ENOG5033GCI">
    <property type="taxonomic scope" value="Bacteria"/>
</dbReference>
<keyword evidence="3" id="KW-1185">Reference proteome</keyword>
<dbReference type="EMBL" id="HG322949">
    <property type="protein sequence ID" value="CDG82399.1"/>
    <property type="molecule type" value="Genomic_DNA"/>
</dbReference>
<dbReference type="AlphaFoldDB" id="W0V0P0"/>
<evidence type="ECO:0000256" key="1">
    <source>
        <dbReference type="SAM" id="MobiDB-lite"/>
    </source>
</evidence>
<dbReference type="Proteomes" id="UP000027604">
    <property type="component" value="Chromosome I"/>
</dbReference>
<organism evidence="2 3">
    <name type="scientific">Janthinobacterium agaricidamnosum NBRC 102515 = DSM 9628</name>
    <dbReference type="NCBI Taxonomy" id="1349767"/>
    <lineage>
        <taxon>Bacteria</taxon>
        <taxon>Pseudomonadati</taxon>
        <taxon>Pseudomonadota</taxon>
        <taxon>Betaproteobacteria</taxon>
        <taxon>Burkholderiales</taxon>
        <taxon>Oxalobacteraceae</taxon>
        <taxon>Janthinobacterium</taxon>
    </lineage>
</organism>
<accession>W0V0P0</accession>
<dbReference type="Pfam" id="PF10387">
    <property type="entry name" value="DUF2442"/>
    <property type="match status" value="1"/>
</dbReference>
<dbReference type="PATRIC" id="fig|1349767.4.peg.3539"/>
<dbReference type="KEGG" id="jag:GJA_1763"/>
<evidence type="ECO:0000313" key="2">
    <source>
        <dbReference type="EMBL" id="CDG82399.1"/>
    </source>
</evidence>
<evidence type="ECO:0000313" key="3">
    <source>
        <dbReference type="Proteomes" id="UP000027604"/>
    </source>
</evidence>